<evidence type="ECO:0000256" key="1">
    <source>
        <dbReference type="ARBA" id="ARBA00004651"/>
    </source>
</evidence>
<comment type="subcellular location">
    <subcellularLocation>
        <location evidence="1">Cell membrane</location>
        <topology evidence="1">Multi-pass membrane protein</topology>
    </subcellularLocation>
</comment>
<dbReference type="RefSeq" id="WP_344099730.1">
    <property type="nucleotide sequence ID" value="NZ_BAAANL010000001.1"/>
</dbReference>
<evidence type="ECO:0000313" key="10">
    <source>
        <dbReference type="Proteomes" id="UP001501094"/>
    </source>
</evidence>
<evidence type="ECO:0000256" key="3">
    <source>
        <dbReference type="ARBA" id="ARBA00022475"/>
    </source>
</evidence>
<accession>A0ABN2N600</accession>
<keyword evidence="10" id="KW-1185">Reference proteome</keyword>
<evidence type="ECO:0000256" key="2">
    <source>
        <dbReference type="ARBA" id="ARBA00008193"/>
    </source>
</evidence>
<organism evidence="9 10">
    <name type="scientific">Myceligenerans crystallogenes</name>
    <dbReference type="NCBI Taxonomy" id="316335"/>
    <lineage>
        <taxon>Bacteria</taxon>
        <taxon>Bacillati</taxon>
        <taxon>Actinomycetota</taxon>
        <taxon>Actinomycetes</taxon>
        <taxon>Micrococcales</taxon>
        <taxon>Promicromonosporaceae</taxon>
        <taxon>Myceligenerans</taxon>
    </lineage>
</organism>
<feature type="transmembrane region" description="Helical" evidence="7">
    <location>
        <begin position="171"/>
        <end position="192"/>
    </location>
</feature>
<dbReference type="Pfam" id="PF03458">
    <property type="entry name" value="Gly_transporter"/>
    <property type="match status" value="2"/>
</dbReference>
<sequence length="212" mass="22340">MALVFDLLGVFFFALSGSLLAARRGFDIVGSLLLGSLTGLGGGVVRDIVLGVTPTAFDDPVYLLPPLAAVVVVYFLHGPVRRFRRPILVFDAAGLGLFCTTGAVTALEHGMNPVAAALLGLTTGVGGGLLRDVVANRDPQLFDPGDLYALPAMLGAALITAFWAVGWRGVWLEAAVAALVFALRILSLRFHWHAPHAARTSHPARTEPAPPR</sequence>
<protein>
    <submittedName>
        <fullName evidence="9">Trimeric intracellular cation channel family protein</fullName>
    </submittedName>
</protein>
<evidence type="ECO:0000256" key="4">
    <source>
        <dbReference type="ARBA" id="ARBA00022692"/>
    </source>
</evidence>
<evidence type="ECO:0000313" key="9">
    <source>
        <dbReference type="EMBL" id="GAA1853710.1"/>
    </source>
</evidence>
<feature type="domain" description="Glycine transporter" evidence="8">
    <location>
        <begin position="89"/>
        <end position="163"/>
    </location>
</feature>
<feature type="transmembrane region" description="Helical" evidence="7">
    <location>
        <begin position="113"/>
        <end position="135"/>
    </location>
</feature>
<keyword evidence="3" id="KW-1003">Cell membrane</keyword>
<comment type="similarity">
    <text evidence="2">Belongs to the UPF0126 family.</text>
</comment>
<evidence type="ECO:0000256" key="6">
    <source>
        <dbReference type="ARBA" id="ARBA00023136"/>
    </source>
</evidence>
<evidence type="ECO:0000259" key="8">
    <source>
        <dbReference type="Pfam" id="PF03458"/>
    </source>
</evidence>
<keyword evidence="4 7" id="KW-0812">Transmembrane</keyword>
<evidence type="ECO:0000256" key="5">
    <source>
        <dbReference type="ARBA" id="ARBA00022989"/>
    </source>
</evidence>
<keyword evidence="5 7" id="KW-1133">Transmembrane helix</keyword>
<name>A0ABN2N600_9MICO</name>
<feature type="domain" description="Glycine transporter" evidence="8">
    <location>
        <begin position="4"/>
        <end position="77"/>
    </location>
</feature>
<comment type="caution">
    <text evidence="9">The sequence shown here is derived from an EMBL/GenBank/DDBJ whole genome shotgun (WGS) entry which is preliminary data.</text>
</comment>
<keyword evidence="6 7" id="KW-0472">Membrane</keyword>
<dbReference type="InterPro" id="IPR005115">
    <property type="entry name" value="Gly_transporter"/>
</dbReference>
<dbReference type="EMBL" id="BAAANL010000001">
    <property type="protein sequence ID" value="GAA1853710.1"/>
    <property type="molecule type" value="Genomic_DNA"/>
</dbReference>
<dbReference type="PANTHER" id="PTHR30506">
    <property type="entry name" value="INNER MEMBRANE PROTEIN"/>
    <property type="match status" value="1"/>
</dbReference>
<evidence type="ECO:0000256" key="7">
    <source>
        <dbReference type="SAM" id="Phobius"/>
    </source>
</evidence>
<dbReference type="Proteomes" id="UP001501094">
    <property type="component" value="Unassembled WGS sequence"/>
</dbReference>
<feature type="transmembrane region" description="Helical" evidence="7">
    <location>
        <begin position="88"/>
        <end position="107"/>
    </location>
</feature>
<feature type="transmembrane region" description="Helical" evidence="7">
    <location>
        <begin position="147"/>
        <end position="165"/>
    </location>
</feature>
<proteinExistence type="inferred from homology"/>
<dbReference type="PANTHER" id="PTHR30506:SF3">
    <property type="entry name" value="UPF0126 INNER MEMBRANE PROTEIN YADS-RELATED"/>
    <property type="match status" value="1"/>
</dbReference>
<feature type="transmembrane region" description="Helical" evidence="7">
    <location>
        <begin position="60"/>
        <end position="76"/>
    </location>
</feature>
<reference evidence="9 10" key="1">
    <citation type="journal article" date="2019" name="Int. J. Syst. Evol. Microbiol.">
        <title>The Global Catalogue of Microorganisms (GCM) 10K type strain sequencing project: providing services to taxonomists for standard genome sequencing and annotation.</title>
        <authorList>
            <consortium name="The Broad Institute Genomics Platform"/>
            <consortium name="The Broad Institute Genome Sequencing Center for Infectious Disease"/>
            <person name="Wu L."/>
            <person name="Ma J."/>
        </authorList>
    </citation>
    <scope>NUCLEOTIDE SEQUENCE [LARGE SCALE GENOMIC DNA]</scope>
    <source>
        <strain evidence="9 10">JCM 14326</strain>
    </source>
</reference>
<gene>
    <name evidence="9" type="ORF">GCM10009751_08020</name>
</gene>